<evidence type="ECO:0000256" key="1">
    <source>
        <dbReference type="ARBA" id="ARBA00022450"/>
    </source>
</evidence>
<keyword evidence="3 4" id="KW-0808">Transferase</keyword>
<keyword evidence="1" id="KW-0596">Phosphopantetheine</keyword>
<accession>A0A2T4BR77</accession>
<dbReference type="EMBL" id="KZ679146">
    <property type="protein sequence ID" value="PTB71776.1"/>
    <property type="molecule type" value="Genomic_DNA"/>
</dbReference>
<protein>
    <recommendedName>
        <fullName evidence="5">Ketosynthase family 3 (KS3) domain-containing protein</fullName>
    </recommendedName>
</protein>
<reference evidence="6 7" key="1">
    <citation type="submission" date="2016-07" db="EMBL/GenBank/DDBJ databases">
        <title>Multiple horizontal gene transfer events from other fungi enriched the ability of initially mycotrophic Trichoderma (Ascomycota) to feed on dead plant biomass.</title>
        <authorList>
            <consortium name="DOE Joint Genome Institute"/>
            <person name="Aerts A."/>
            <person name="Atanasova L."/>
            <person name="Chenthamara K."/>
            <person name="Zhang J."/>
            <person name="Grujic M."/>
            <person name="Henrissat B."/>
            <person name="Kuo A."/>
            <person name="Salamov A."/>
            <person name="Lipzen A."/>
            <person name="Labutti K."/>
            <person name="Barry K."/>
            <person name="Miao Y."/>
            <person name="Rahimi M.J."/>
            <person name="Shen Q."/>
            <person name="Grigoriev I.V."/>
            <person name="Kubicek C.P."/>
            <person name="Druzhinina I.S."/>
        </authorList>
    </citation>
    <scope>NUCLEOTIDE SEQUENCE [LARGE SCALE GENOMIC DNA]</scope>
    <source>
        <strain evidence="6 7">ATCC 18648</strain>
    </source>
</reference>
<dbReference type="PANTHER" id="PTHR43775:SF20">
    <property type="entry name" value="HYBRID PKS-NRPS SYNTHETASE APDA"/>
    <property type="match status" value="1"/>
</dbReference>
<dbReference type="STRING" id="983965.A0A2T4BR77"/>
<evidence type="ECO:0000256" key="4">
    <source>
        <dbReference type="RuleBase" id="RU003694"/>
    </source>
</evidence>
<dbReference type="Gene3D" id="3.40.47.10">
    <property type="match status" value="2"/>
</dbReference>
<dbReference type="SUPFAM" id="SSF53901">
    <property type="entry name" value="Thiolase-like"/>
    <property type="match status" value="1"/>
</dbReference>
<dbReference type="PANTHER" id="PTHR43775">
    <property type="entry name" value="FATTY ACID SYNTHASE"/>
    <property type="match status" value="1"/>
</dbReference>
<keyword evidence="2" id="KW-0597">Phosphoprotein</keyword>
<dbReference type="InterPro" id="IPR020841">
    <property type="entry name" value="PKS_Beta-ketoAc_synthase_dom"/>
</dbReference>
<dbReference type="GO" id="GO:0044550">
    <property type="term" value="P:secondary metabolite biosynthetic process"/>
    <property type="evidence" value="ECO:0007669"/>
    <property type="project" value="TreeGrafter"/>
</dbReference>
<proteinExistence type="inferred from homology"/>
<dbReference type="Proteomes" id="UP000240760">
    <property type="component" value="Unassembled WGS sequence"/>
</dbReference>
<dbReference type="InterPro" id="IPR014031">
    <property type="entry name" value="Ketoacyl_synth_C"/>
</dbReference>
<dbReference type="InterPro" id="IPR050091">
    <property type="entry name" value="PKS_NRPS_Biosynth_Enz"/>
</dbReference>
<dbReference type="GO" id="GO:0006633">
    <property type="term" value="P:fatty acid biosynthetic process"/>
    <property type="evidence" value="ECO:0007669"/>
    <property type="project" value="TreeGrafter"/>
</dbReference>
<comment type="similarity">
    <text evidence="4">Belongs to the thiolase-like superfamily. Beta-ketoacyl-ACP synthases family.</text>
</comment>
<dbReference type="SMART" id="SM00825">
    <property type="entry name" value="PKS_KS"/>
    <property type="match status" value="1"/>
</dbReference>
<dbReference type="OrthoDB" id="329835at2759"/>
<sequence length="397" mass="42753">MVAVHKAVQALRRGKSKVACAAGANVIPGLGTLIPEAKLHMLSPTGRRRMRDVAADGFARGHMLVRDLAGERKDATTLMLTKPESLRETDRGFQCSTAFALQSTTTTSSDNLLYVGSVKTVLGHLEGCAGIAGLAKASASARNPLPALKDGTPRRASVDSYVFEETIAHAITESYDATNAQSLVSQLESIIPVPLMLSAILERHTKVYGGQHEGLSCLPQFGSSAARPVHALRAQIRTRLSSDILGHSRELIAQKLQNALGDNSSTGTKVEAKVASPRILGIFTGKEVQWPMIEMNSHSRLVWRQKLSSICRSPYLDSLPDPHLGRSRTSFMPRRAPLARRRPSSLSRYARRNDLCLFNLLSPGDGEINIVLGLSSGEVGAVYAAGMLFAKEAIQVA</sequence>
<organism evidence="6 7">
    <name type="scientific">Trichoderma longibrachiatum ATCC 18648</name>
    <dbReference type="NCBI Taxonomy" id="983965"/>
    <lineage>
        <taxon>Eukaryota</taxon>
        <taxon>Fungi</taxon>
        <taxon>Dikarya</taxon>
        <taxon>Ascomycota</taxon>
        <taxon>Pezizomycotina</taxon>
        <taxon>Sordariomycetes</taxon>
        <taxon>Hypocreomycetidae</taxon>
        <taxon>Hypocreales</taxon>
        <taxon>Hypocreaceae</taxon>
        <taxon>Trichoderma</taxon>
    </lineage>
</organism>
<dbReference type="Pfam" id="PF02801">
    <property type="entry name" value="Ketoacyl-synt_C"/>
    <property type="match status" value="1"/>
</dbReference>
<dbReference type="Gene3D" id="3.40.366.10">
    <property type="entry name" value="Malonyl-Coenzyme A Acyl Carrier Protein, domain 2"/>
    <property type="match status" value="1"/>
</dbReference>
<dbReference type="AlphaFoldDB" id="A0A2T4BR77"/>
<dbReference type="InterPro" id="IPR001227">
    <property type="entry name" value="Ac_transferase_dom_sf"/>
</dbReference>
<evidence type="ECO:0000313" key="6">
    <source>
        <dbReference type="EMBL" id="PTB71776.1"/>
    </source>
</evidence>
<dbReference type="InterPro" id="IPR016039">
    <property type="entry name" value="Thiolase-like"/>
</dbReference>
<evidence type="ECO:0000256" key="3">
    <source>
        <dbReference type="ARBA" id="ARBA00022679"/>
    </source>
</evidence>
<dbReference type="GO" id="GO:0004312">
    <property type="term" value="F:fatty acid synthase activity"/>
    <property type="evidence" value="ECO:0007669"/>
    <property type="project" value="TreeGrafter"/>
</dbReference>
<dbReference type="InterPro" id="IPR014030">
    <property type="entry name" value="Ketoacyl_synth_N"/>
</dbReference>
<feature type="domain" description="Ketosynthase family 3 (KS3)" evidence="5">
    <location>
        <begin position="1"/>
        <end position="177"/>
    </location>
</feature>
<evidence type="ECO:0000256" key="2">
    <source>
        <dbReference type="ARBA" id="ARBA00022553"/>
    </source>
</evidence>
<name>A0A2T4BR77_TRILO</name>
<dbReference type="Pfam" id="PF00109">
    <property type="entry name" value="ketoacyl-synt"/>
    <property type="match status" value="1"/>
</dbReference>
<evidence type="ECO:0000259" key="5">
    <source>
        <dbReference type="SMART" id="SM00825"/>
    </source>
</evidence>
<gene>
    <name evidence="6" type="ORF">M440DRAFT_350341</name>
</gene>
<evidence type="ECO:0000313" key="7">
    <source>
        <dbReference type="Proteomes" id="UP000240760"/>
    </source>
</evidence>
<keyword evidence="7" id="KW-1185">Reference proteome</keyword>